<reference evidence="3" key="1">
    <citation type="submission" date="2017-09" db="EMBL/GenBank/DDBJ databases">
        <title>Depth-based differentiation of microbial function through sediment-hosted aquifers and enrichment of novel symbionts in the deep terrestrial subsurface.</title>
        <authorList>
            <person name="Probst A.J."/>
            <person name="Ladd B."/>
            <person name="Jarett J.K."/>
            <person name="Geller-Mcgrath D.E."/>
            <person name="Sieber C.M.K."/>
            <person name="Emerson J.B."/>
            <person name="Anantharaman K."/>
            <person name="Thomas B.C."/>
            <person name="Malmstrom R."/>
            <person name="Stieglmeier M."/>
            <person name="Klingl A."/>
            <person name="Woyke T."/>
            <person name="Ryan C.M."/>
            <person name="Banfield J.F."/>
        </authorList>
    </citation>
    <scope>NUCLEOTIDE SEQUENCE [LARGE SCALE GENOMIC DNA]</scope>
</reference>
<evidence type="ECO:0000313" key="3">
    <source>
        <dbReference type="Proteomes" id="UP000230586"/>
    </source>
</evidence>
<feature type="region of interest" description="Disordered" evidence="1">
    <location>
        <begin position="83"/>
        <end position="117"/>
    </location>
</feature>
<dbReference type="AlphaFoldDB" id="A0A2M6XSU8"/>
<dbReference type="Proteomes" id="UP000230586">
    <property type="component" value="Unassembled WGS sequence"/>
</dbReference>
<feature type="compositionally biased region" description="Basic and acidic residues" evidence="1">
    <location>
        <begin position="102"/>
        <end position="117"/>
    </location>
</feature>
<accession>A0A2M6XSU8</accession>
<evidence type="ECO:0000313" key="2">
    <source>
        <dbReference type="EMBL" id="PIU10649.1"/>
    </source>
</evidence>
<gene>
    <name evidence="2" type="ORF">COT27_01825</name>
</gene>
<organism evidence="2 3">
    <name type="scientific">Candidatus Kuenenbacteria bacterium CG08_land_8_20_14_0_20_37_23</name>
    <dbReference type="NCBI Taxonomy" id="1974617"/>
    <lineage>
        <taxon>Bacteria</taxon>
        <taxon>Candidatus Kueneniibacteriota</taxon>
    </lineage>
</organism>
<dbReference type="EMBL" id="PEXX01000036">
    <property type="protein sequence ID" value="PIU10649.1"/>
    <property type="molecule type" value="Genomic_DNA"/>
</dbReference>
<evidence type="ECO:0000256" key="1">
    <source>
        <dbReference type="SAM" id="MobiDB-lite"/>
    </source>
</evidence>
<sequence length="117" mass="12749">MKPRHCLAPLGNPEEKCSLLFRFARARFFLKKERTFFLLGSALNTSGSVAGRNADLVLPKLFSGGKNFAKPRLMFVCGAGRKRGPGKMNSRSALASAGGGKTQRETKNLFKSKVVTD</sequence>
<proteinExistence type="predicted"/>
<name>A0A2M6XSU8_9BACT</name>
<comment type="caution">
    <text evidence="2">The sequence shown here is derived from an EMBL/GenBank/DDBJ whole genome shotgun (WGS) entry which is preliminary data.</text>
</comment>
<protein>
    <submittedName>
        <fullName evidence="2">Uncharacterized protein</fullName>
    </submittedName>
</protein>